<feature type="chain" id="PRO_5016383734" evidence="2">
    <location>
        <begin position="30"/>
        <end position="141"/>
    </location>
</feature>
<organism evidence="3 4">
    <name type="scientific">Phytophthora cactorum</name>
    <dbReference type="NCBI Taxonomy" id="29920"/>
    <lineage>
        <taxon>Eukaryota</taxon>
        <taxon>Sar</taxon>
        <taxon>Stramenopiles</taxon>
        <taxon>Oomycota</taxon>
        <taxon>Peronosporomycetes</taxon>
        <taxon>Peronosporales</taxon>
        <taxon>Peronosporaceae</taxon>
        <taxon>Phytophthora</taxon>
    </lineage>
</organism>
<comment type="caution">
    <text evidence="3">The sequence shown here is derived from an EMBL/GenBank/DDBJ whole genome shotgun (WGS) entry which is preliminary data.</text>
</comment>
<sequence>MEESKVPMAFAGLLTADQLLAVLVPSLLARTAQDATQKQNTVKVTTTKPQKKRICQQKLELEYLRGLVGKLESNLAQLEASKSAGSHETEAQRVKRDLWKPIVSLENQKTACSSERPVETREKSAGTASQTLERRGLLSSS</sequence>
<keyword evidence="2" id="KW-0732">Signal</keyword>
<protein>
    <submittedName>
        <fullName evidence="3">Uncharacterized protein</fullName>
    </submittedName>
</protein>
<name>A0A329RGM9_9STRA</name>
<dbReference type="Proteomes" id="UP000251314">
    <property type="component" value="Unassembled WGS sequence"/>
</dbReference>
<accession>A0A329RGM9</accession>
<dbReference type="EMBL" id="MJFZ01001185">
    <property type="protein sequence ID" value="RAW22906.1"/>
    <property type="molecule type" value="Genomic_DNA"/>
</dbReference>
<evidence type="ECO:0000313" key="3">
    <source>
        <dbReference type="EMBL" id="RAW22906.1"/>
    </source>
</evidence>
<evidence type="ECO:0000313" key="4">
    <source>
        <dbReference type="Proteomes" id="UP000251314"/>
    </source>
</evidence>
<feature type="compositionally biased region" description="Basic and acidic residues" evidence="1">
    <location>
        <begin position="132"/>
        <end position="141"/>
    </location>
</feature>
<dbReference type="VEuPathDB" id="FungiDB:PC110_g20659"/>
<dbReference type="OrthoDB" id="10316903at2759"/>
<evidence type="ECO:0000256" key="2">
    <source>
        <dbReference type="SAM" id="SignalP"/>
    </source>
</evidence>
<keyword evidence="4" id="KW-1185">Reference proteome</keyword>
<feature type="signal peptide" evidence="2">
    <location>
        <begin position="1"/>
        <end position="29"/>
    </location>
</feature>
<evidence type="ECO:0000256" key="1">
    <source>
        <dbReference type="SAM" id="MobiDB-lite"/>
    </source>
</evidence>
<feature type="region of interest" description="Disordered" evidence="1">
    <location>
        <begin position="110"/>
        <end position="141"/>
    </location>
</feature>
<reference evidence="3 4" key="1">
    <citation type="submission" date="2018-01" db="EMBL/GenBank/DDBJ databases">
        <title>Draft genome of the strawberry crown rot pathogen Phytophthora cactorum.</title>
        <authorList>
            <person name="Armitage A.D."/>
            <person name="Lysoe E."/>
            <person name="Nellist C.F."/>
            <person name="Harrison R.J."/>
            <person name="Brurberg M.B."/>
        </authorList>
    </citation>
    <scope>NUCLEOTIDE SEQUENCE [LARGE SCALE GENOMIC DNA]</scope>
    <source>
        <strain evidence="3 4">10300</strain>
    </source>
</reference>
<gene>
    <name evidence="3" type="ORF">PC110_g20659</name>
</gene>
<proteinExistence type="predicted"/>
<dbReference type="AlphaFoldDB" id="A0A329RGM9"/>